<reference evidence="1 2" key="1">
    <citation type="submission" date="2021-04" db="EMBL/GenBank/DDBJ databases">
        <title>Pseudomonas boanensis sp. nov., a bacterium isolated from river water used for household purposes in Boane District, Mozambique.</title>
        <authorList>
            <person name="Nicklasson M."/>
            <person name="Martin-Rodriguez A.J."/>
            <person name="Thorell K."/>
            <person name="Neves L."/>
            <person name="Mussagy A."/>
            <person name="Rydberg H.A."/>
            <person name="Hernroth B."/>
            <person name="Svensson-Stadler L."/>
            <person name="Sjoling A."/>
        </authorList>
    </citation>
    <scope>NUCLEOTIDE SEQUENCE [LARGE SCALE GENOMIC DNA]</scope>
    <source>
        <strain evidence="1 2">DB1</strain>
    </source>
</reference>
<organism evidence="1 2">
    <name type="scientific">Metapseudomonas boanensis</name>
    <dbReference type="NCBI Taxonomy" id="2822138"/>
    <lineage>
        <taxon>Bacteria</taxon>
        <taxon>Pseudomonadati</taxon>
        <taxon>Pseudomonadota</taxon>
        <taxon>Gammaproteobacteria</taxon>
        <taxon>Pseudomonadales</taxon>
        <taxon>Pseudomonadaceae</taxon>
        <taxon>Metapseudomonas</taxon>
    </lineage>
</organism>
<accession>A0ABS5XKM7</accession>
<dbReference type="Proteomes" id="UP001519667">
    <property type="component" value="Unassembled WGS sequence"/>
</dbReference>
<protein>
    <submittedName>
        <fullName evidence="1">Uncharacterized protein</fullName>
    </submittedName>
</protein>
<gene>
    <name evidence="1" type="ORF">J7302_19275</name>
</gene>
<sequence length="73" mass="7945">MLKSHCAETSMQDVAYNPGQVASTINPDDPLNLRLPSSIGEVRFDIRVAGASQIQSFGSLTLTTSTRPRRPSR</sequence>
<proteinExistence type="predicted"/>
<comment type="caution">
    <text evidence="1">The sequence shown here is derived from an EMBL/GenBank/DDBJ whole genome shotgun (WGS) entry which is preliminary data.</text>
</comment>
<keyword evidence="2" id="KW-1185">Reference proteome</keyword>
<evidence type="ECO:0000313" key="1">
    <source>
        <dbReference type="EMBL" id="MBT8768253.1"/>
    </source>
</evidence>
<evidence type="ECO:0000313" key="2">
    <source>
        <dbReference type="Proteomes" id="UP001519667"/>
    </source>
</evidence>
<name>A0ABS5XKM7_9GAMM</name>
<dbReference type="EMBL" id="JAGTIS010000011">
    <property type="protein sequence ID" value="MBT8768253.1"/>
    <property type="molecule type" value="Genomic_DNA"/>
</dbReference>